<feature type="compositionally biased region" description="Polar residues" evidence="1">
    <location>
        <begin position="1299"/>
        <end position="1315"/>
    </location>
</feature>
<dbReference type="EMBL" id="CP119881">
    <property type="protein sequence ID" value="WFD36790.1"/>
    <property type="molecule type" value="Genomic_DNA"/>
</dbReference>
<dbReference type="InterPro" id="IPR029021">
    <property type="entry name" value="Prot-tyrosine_phosphatase-like"/>
</dbReference>
<dbReference type="Pfam" id="PF14566">
    <property type="entry name" value="PTPlike_phytase"/>
    <property type="match status" value="3"/>
</dbReference>
<name>A0AAF0EU10_9BASI</name>
<evidence type="ECO:0000256" key="1">
    <source>
        <dbReference type="SAM" id="MobiDB-lite"/>
    </source>
</evidence>
<accession>A0AAF0EU10</accession>
<reference evidence="2" key="1">
    <citation type="submission" date="2023-03" db="EMBL/GenBank/DDBJ databases">
        <title>Mating type loci evolution in Malassezia.</title>
        <authorList>
            <person name="Coelho M.A."/>
        </authorList>
    </citation>
    <scope>NUCLEOTIDE SEQUENCE</scope>
    <source>
        <strain evidence="2">CBS 11721</strain>
    </source>
</reference>
<dbReference type="InterPro" id="IPR050561">
    <property type="entry name" value="PTP"/>
</dbReference>
<evidence type="ECO:0000313" key="2">
    <source>
        <dbReference type="EMBL" id="WFD36790.1"/>
    </source>
</evidence>
<dbReference type="Proteomes" id="UP001219933">
    <property type="component" value="Chromosome 5"/>
</dbReference>
<dbReference type="SMART" id="SM01301">
    <property type="entry name" value="PTPlike_phytase"/>
    <property type="match status" value="3"/>
</dbReference>
<dbReference type="SUPFAM" id="SSF52799">
    <property type="entry name" value="(Phosphotyrosine protein) phosphatases II"/>
    <property type="match status" value="3"/>
</dbReference>
<dbReference type="PANTHER" id="PTHR23339">
    <property type="entry name" value="TYROSINE SPECIFIC PROTEIN PHOSPHATASE AND DUAL SPECIFICITY PROTEIN PHOSPHATASE"/>
    <property type="match status" value="1"/>
</dbReference>
<proteinExistence type="predicted"/>
<evidence type="ECO:0000313" key="3">
    <source>
        <dbReference type="Proteomes" id="UP001219933"/>
    </source>
</evidence>
<protein>
    <recommendedName>
        <fullName evidence="4">Paladin</fullName>
    </recommendedName>
</protein>
<keyword evidence="3" id="KW-1185">Reference proteome</keyword>
<evidence type="ECO:0008006" key="4">
    <source>
        <dbReference type="Google" id="ProtNLM"/>
    </source>
</evidence>
<organism evidence="2 3">
    <name type="scientific">Malassezia cuniculi</name>
    <dbReference type="NCBI Taxonomy" id="948313"/>
    <lineage>
        <taxon>Eukaryota</taxon>
        <taxon>Fungi</taxon>
        <taxon>Dikarya</taxon>
        <taxon>Basidiomycota</taxon>
        <taxon>Ustilaginomycotina</taxon>
        <taxon>Malasseziomycetes</taxon>
        <taxon>Malasseziales</taxon>
        <taxon>Malasseziaceae</taxon>
        <taxon>Malassezia</taxon>
    </lineage>
</organism>
<feature type="region of interest" description="Disordered" evidence="1">
    <location>
        <begin position="1285"/>
        <end position="1320"/>
    </location>
</feature>
<dbReference type="Gene3D" id="3.90.190.10">
    <property type="entry name" value="Protein tyrosine phosphatase superfamily"/>
    <property type="match status" value="3"/>
</dbReference>
<gene>
    <name evidence="2" type="ORF">MCUN1_003679</name>
</gene>
<sequence>MDPSTLRTSSAPADLVRARHGSVLSRGLVLKTDQRGRITPRESLSDPQLQGAPLFRGAHCGLGVYGVAQPTVLGLKTVLTLLGCAPGGERKCVWVCTREEPVVYVGDRPFVLRDAHAPTHTFSLSDRAASLEAIEQRLKNDILDEAAEFQGLVLVHEEQSTDEGVKLVPTWVAVQRGDIRTVREVWTSVESEGFRVRYHRLPIARDQPLEHNYLDAYTQVIKETDPQQTAFVANCGAGVFRTTFAMIAAVIVRRRQLMLATGRDPLEPDQAVPAIDAPVALARDHMQRAHENTVQAQGVLRLLLVLNECLSTANTQGAIASLLARPELMDTLRHANSGDYGVIRQLCGLLDNGLERKVVVDKAIDACDQVVNLRESVLSERLRYALGGPKADDHLKRAVKALEVYYFLVAFTSYVDASRTGIFKHRFADWLRDHAEIWHGIVGIRSMRRHLYLFDPVVSVGPLVGQDADDSAEQASDKGVTGDAFANFVVRNRTGTVLRNGLLLKSDIWLEFLRRSKGIPVKGTVNFRRVPGTNIYGTGQPTVQGIQSILDTVVKDLPAPPSAQRVITWINLREEPVVYIKGRPYCLRENGYELRNIRDYSGIQVARLEQLEDRLLSDVSSEIEQGDGKLLLHTEAEDGSVLPVWEDVHNGDVATVQDVMVQISRHIPASVQLRFLRIPLTAEKNADYSDISELLSAVVHAYRESMAIVVNCQLGRGRTTLVAVHIVIALAWLRSGTIDAVGTDCDTNFGADDMHNSSQPQRPLSYHVINSLLRVIPRGLEVKRAVDAAIDQCGGITNLRDAIENARTAAENLTGEAREHMVHRGIYALRRYFYLILFAAFIDASSPDTVLQHTFEAFVRKQPVIDTIARELDRADITTITPLRKVELKDGKALSDEVQDVVQNRHGSILSAYTMLKSDFFSGILKANLPLRIDGIPNLRVVVPLVHLDESYGDSDSTPTAQETWGSGMPTVEGLRHGLARMGAYGPNATPVVWTNLREEPVLYVNGRPHVLRLADQPLNNVEATGVTTDVVERMEVALKRDLLEEAHAQNGRVLLHDEIMSDDGKFVIIPVWETVSDADILTPRDVYERVQSEGYRVDYARVAITDEQAPVPTVFSQLEDRVNHAIDMGAITAFNCQMGRGRTTSGMVIASLIMSINSDGPHLLRVGIRRLSEAANAHATSRGMRADDFHLRGEYRCILQLVGVLAHGKLAKILTDAAIDRMETIQNLRNAISLARLRADAAGDAETQKHLLTVFRNYLVRYGYLIAFASYLLDRMAAGMRGHGHSLSGSEHGLERSFSGTSDTDQPSMPSSPARTPRAFPSFPVWLQTRREIGAILERADID</sequence>
<dbReference type="CDD" id="cd14496">
    <property type="entry name" value="PTP_paladin"/>
    <property type="match status" value="2"/>
</dbReference>